<evidence type="ECO:0000313" key="6">
    <source>
        <dbReference type="EMBL" id="KKK33938.1"/>
    </source>
</evidence>
<dbReference type="GO" id="GO:0005737">
    <property type="term" value="C:cytoplasm"/>
    <property type="evidence" value="ECO:0007669"/>
    <property type="project" value="UniProtKB-SubCell"/>
</dbReference>
<feature type="binding site" evidence="3">
    <location>
        <position position="101"/>
    </location>
    <ligand>
        <name>substrate</name>
    </ligand>
</feature>
<dbReference type="GO" id="GO:0016810">
    <property type="term" value="F:hydrolase activity, acting on carbon-nitrogen (but not peptide) bonds"/>
    <property type="evidence" value="ECO:0007669"/>
    <property type="project" value="InterPro"/>
</dbReference>
<gene>
    <name evidence="6" type="ORF">WN59_10060</name>
</gene>
<dbReference type="STRING" id="1432562.WN59_10060"/>
<evidence type="ECO:0000259" key="5">
    <source>
        <dbReference type="Pfam" id="PF07969"/>
    </source>
</evidence>
<name>A0A0M2SI37_9STAP</name>
<dbReference type="OrthoDB" id="9775607at2"/>
<dbReference type="PATRIC" id="fig|1432562.3.peg.1995"/>
<comment type="cofactor">
    <cofactor evidence="1 4">
        <name>Zn(2+)</name>
        <dbReference type="ChEBI" id="CHEBI:29105"/>
    </cofactor>
    <text evidence="1 4">Binds 2 Zn(2+) ions per subunit.</text>
</comment>
<proteinExistence type="inferred from homology"/>
<dbReference type="PIRSF" id="PIRSF001238">
    <property type="entry name" value="IadA"/>
    <property type="match status" value="1"/>
</dbReference>
<dbReference type="Gene3D" id="3.20.20.140">
    <property type="entry name" value="Metal-dependent hydrolases"/>
    <property type="match status" value="1"/>
</dbReference>
<reference evidence="6 7" key="1">
    <citation type="submission" date="2015-04" db="EMBL/GenBank/DDBJ databases">
        <title>Taxonomic description and genome sequence of Salinicoccus sediminis sp. nov., a novel hyper halotolerant bacterium isolated from marine sediment.</title>
        <authorList>
            <person name="Mathan Kumar R."/>
            <person name="Kaur G."/>
            <person name="Kumar N."/>
            <person name="Kumar A."/>
            <person name="Singh N.K."/>
            <person name="Kaur N."/>
            <person name="Mayilraj S."/>
        </authorList>
    </citation>
    <scope>NUCLEOTIDE SEQUENCE [LARGE SCALE GENOMIC DNA]</scope>
    <source>
        <strain evidence="6 7">SV-16</strain>
    </source>
</reference>
<dbReference type="InterPro" id="IPR011059">
    <property type="entry name" value="Metal-dep_hydrolase_composite"/>
</dbReference>
<evidence type="ECO:0000256" key="3">
    <source>
        <dbReference type="PIRSR" id="PIRSR001238-2"/>
    </source>
</evidence>
<comment type="caution">
    <text evidence="6">The sequence shown here is derived from an EMBL/GenBank/DDBJ whole genome shotgun (WGS) entry which is preliminary data.</text>
</comment>
<dbReference type="PANTHER" id="PTHR11647">
    <property type="entry name" value="HYDRANTOINASE/DIHYDROPYRIMIDINASE FAMILY MEMBER"/>
    <property type="match status" value="1"/>
</dbReference>
<comment type="function">
    <text evidence="1">Catalyzes the hydrolytic cleavage of a subset of L-isoaspartyl (L-beta-aspartyl) dipeptides. Used to degrade proteins damaged by L-isoaspartyl residues formation.</text>
</comment>
<dbReference type="GO" id="GO:0006508">
    <property type="term" value="P:proteolysis"/>
    <property type="evidence" value="ECO:0007669"/>
    <property type="project" value="UniProtKB-KW"/>
</dbReference>
<keyword evidence="7" id="KW-1185">Reference proteome</keyword>
<dbReference type="Gene3D" id="2.30.40.10">
    <property type="entry name" value="Urease, subunit C, domain 1"/>
    <property type="match status" value="1"/>
</dbReference>
<feature type="binding site" evidence="4">
    <location>
        <position position="277"/>
    </location>
    <ligand>
        <name>Zn(2+)</name>
        <dbReference type="ChEBI" id="CHEBI:29105"/>
        <label>1</label>
        <note>catalytic</note>
    </ligand>
</feature>
<dbReference type="NCBIfam" id="TIGR01975">
    <property type="entry name" value="isoAsp_dipep"/>
    <property type="match status" value="1"/>
</dbReference>
<dbReference type="Pfam" id="PF07969">
    <property type="entry name" value="Amidohydro_3"/>
    <property type="match status" value="1"/>
</dbReference>
<feature type="binding site" evidence="3">
    <location>
        <position position="165"/>
    </location>
    <ligand>
        <name>substrate</name>
    </ligand>
</feature>
<feature type="binding site" evidence="4">
    <location>
        <position position="65"/>
    </location>
    <ligand>
        <name>Zn(2+)</name>
        <dbReference type="ChEBI" id="CHEBI:29105"/>
        <label>1</label>
        <note>catalytic</note>
    </ligand>
</feature>
<feature type="binding site" evidence="3">
    <location>
        <begin position="70"/>
        <end position="72"/>
    </location>
    <ligand>
        <name>substrate</name>
    </ligand>
</feature>
<accession>A0A0M2SI37</accession>
<dbReference type="InterPro" id="IPR032466">
    <property type="entry name" value="Metal_Hydrolase"/>
</dbReference>
<organism evidence="6 7">
    <name type="scientific">Salinicoccus sediminis</name>
    <dbReference type="NCBI Taxonomy" id="1432562"/>
    <lineage>
        <taxon>Bacteria</taxon>
        <taxon>Bacillati</taxon>
        <taxon>Bacillota</taxon>
        <taxon>Bacilli</taxon>
        <taxon>Bacillales</taxon>
        <taxon>Staphylococcaceae</taxon>
        <taxon>Salinicoccus</taxon>
    </lineage>
</organism>
<dbReference type="EMBL" id="LAYZ01000024">
    <property type="protein sequence ID" value="KKK33938.1"/>
    <property type="molecule type" value="Genomic_DNA"/>
</dbReference>
<feature type="binding site" evidence="4">
    <location>
        <position position="63"/>
    </location>
    <ligand>
        <name>Zn(2+)</name>
        <dbReference type="ChEBI" id="CHEBI:29105"/>
        <label>1</label>
        <note>catalytic</note>
    </ligand>
</feature>
<comment type="subcellular location">
    <subcellularLocation>
        <location evidence="1">Cytoplasm</location>
    </subcellularLocation>
</comment>
<keyword evidence="1" id="KW-0645">Protease</keyword>
<feature type="domain" description="Amidohydrolase 3" evidence="5">
    <location>
        <begin position="314"/>
        <end position="375"/>
    </location>
</feature>
<evidence type="ECO:0000256" key="4">
    <source>
        <dbReference type="PIRSR" id="PIRSR001238-3"/>
    </source>
</evidence>
<feature type="binding site" evidence="3">
    <location>
        <position position="229"/>
    </location>
    <ligand>
        <name>substrate</name>
    </ligand>
</feature>
<dbReference type="Proteomes" id="UP000034287">
    <property type="component" value="Unassembled WGS sequence"/>
</dbReference>
<evidence type="ECO:0000313" key="7">
    <source>
        <dbReference type="Proteomes" id="UP000034287"/>
    </source>
</evidence>
<sequence>MFTLIKNGDIYAPEHFGKTSLLLSGKTILKIGEIDEEKLFSLFDVEVVDASGMIVTPGVIDPHVHLIGGGGEGGFATRTPELQLSNVIKAGVTTVVGCLGTDGTTRHMTSLLAKARGLEEEGITAYIYTGNYHIPTPTITSSVKDDVILIDKVIGAGEIAISDSRSAQPSVHEVARLAAEARIGGLLSKKAGVTHFHVGIGKDRLKFLRTLIEDYEIPPANIYATHITRSTELVDEAIDLSHKGAYVDITADGQTAEWIEYFKNNDGDFTHLTVSSDGNGSLPVFNDKGEMTGFGVASQELLFKQITASVKDLGIPLPEALSLVTANTASALRLEHKGRVQEGMDADILVLDEDTLEIVHVFANGRHMLKDGEVIVKGTFEQ</sequence>
<dbReference type="PANTHER" id="PTHR11647:SF1">
    <property type="entry name" value="COLLAPSIN RESPONSE MEDIATOR PROTEIN"/>
    <property type="match status" value="1"/>
</dbReference>
<dbReference type="GO" id="GO:0008237">
    <property type="term" value="F:metallopeptidase activity"/>
    <property type="evidence" value="ECO:0007669"/>
    <property type="project" value="UniProtKB-KW"/>
</dbReference>
<comment type="similarity">
    <text evidence="1">Belongs to the peptidase M38 family.</text>
</comment>
<dbReference type="GO" id="GO:0046872">
    <property type="term" value="F:metal ion binding"/>
    <property type="evidence" value="ECO:0007669"/>
    <property type="project" value="UniProtKB-KW"/>
</dbReference>
<dbReference type="EC" id="3.4.19.-" evidence="1"/>
<feature type="binding site" evidence="3">
    <location>
        <position position="132"/>
    </location>
    <ligand>
        <name>substrate</name>
    </ligand>
</feature>
<feature type="binding site" evidence="4">
    <location>
        <position position="226"/>
    </location>
    <ligand>
        <name>Zn(2+)</name>
        <dbReference type="ChEBI" id="CHEBI:29105"/>
        <label>2</label>
        <note>catalytic</note>
    </ligand>
</feature>
<dbReference type="SUPFAM" id="SSF51338">
    <property type="entry name" value="Composite domain of metallo-dependent hydrolases"/>
    <property type="match status" value="1"/>
</dbReference>
<feature type="binding site" evidence="3">
    <location>
        <position position="281"/>
    </location>
    <ligand>
        <name>substrate</name>
    </ligand>
</feature>
<keyword evidence="1" id="KW-0482">Metalloprotease</keyword>
<dbReference type="SUPFAM" id="SSF51556">
    <property type="entry name" value="Metallo-dependent hydrolases"/>
    <property type="match status" value="1"/>
</dbReference>
<evidence type="ECO:0000256" key="1">
    <source>
        <dbReference type="PIRNR" id="PIRNR001238"/>
    </source>
</evidence>
<keyword evidence="1 4" id="KW-0479">Metal-binding</keyword>
<dbReference type="GO" id="GO:0008798">
    <property type="term" value="F:beta-aspartyl-peptidase activity"/>
    <property type="evidence" value="ECO:0007669"/>
    <property type="project" value="InterPro"/>
</dbReference>
<dbReference type="AlphaFoldDB" id="A0A0M2SI37"/>
<keyword evidence="1 4" id="KW-0862">Zinc</keyword>
<protein>
    <recommendedName>
        <fullName evidence="1">Isoaspartyl dipeptidase</fullName>
        <ecNumber evidence="1">3.4.19.-</ecNumber>
    </recommendedName>
</protein>
<feature type="active site" description="Proton acceptor" evidence="2">
    <location>
        <position position="277"/>
    </location>
</feature>
<dbReference type="RefSeq" id="WP_046516715.1">
    <property type="nucleotide sequence ID" value="NZ_LAYZ01000024.1"/>
</dbReference>
<dbReference type="InterPro" id="IPR013108">
    <property type="entry name" value="Amidohydro_3"/>
</dbReference>
<keyword evidence="1 6" id="KW-0378">Hydrolase</keyword>
<feature type="binding site" evidence="4">
    <location>
        <position position="197"/>
    </location>
    <ligand>
        <name>Zn(2+)</name>
        <dbReference type="ChEBI" id="CHEBI:29105"/>
        <label>2</label>
        <note>catalytic</note>
    </ligand>
</feature>
<comment type="PTM">
    <text evidence="1">Carboxylation allows a single lysine to coordinate two zinc ions.</text>
</comment>
<dbReference type="InterPro" id="IPR050378">
    <property type="entry name" value="Metallo-dep_Hydrolases_sf"/>
</dbReference>
<evidence type="ECO:0000256" key="2">
    <source>
        <dbReference type="PIRSR" id="PIRSR001238-1"/>
    </source>
</evidence>
<dbReference type="InterPro" id="IPR010229">
    <property type="entry name" value="Pept_M38_dipep"/>
</dbReference>